<dbReference type="Proteomes" id="UP000789405">
    <property type="component" value="Unassembled WGS sequence"/>
</dbReference>
<evidence type="ECO:0000313" key="1">
    <source>
        <dbReference type="EMBL" id="CAG8825100.1"/>
    </source>
</evidence>
<name>A0A9N9PJ47_9GLOM</name>
<keyword evidence="2" id="KW-1185">Reference proteome</keyword>
<sequence length="41" mass="4709">FSSDDENFLPTPDDYDTYLSTEDEEIGTTFIKRSKKITSTT</sequence>
<evidence type="ECO:0000313" key="2">
    <source>
        <dbReference type="Proteomes" id="UP000789405"/>
    </source>
</evidence>
<feature type="non-terminal residue" evidence="1">
    <location>
        <position position="41"/>
    </location>
</feature>
<protein>
    <submittedName>
        <fullName evidence="1">3473_t:CDS:1</fullName>
    </submittedName>
</protein>
<comment type="caution">
    <text evidence="1">The sequence shown here is derived from an EMBL/GenBank/DDBJ whole genome shotgun (WGS) entry which is preliminary data.</text>
</comment>
<dbReference type="AlphaFoldDB" id="A0A9N9PJ47"/>
<reference evidence="1" key="1">
    <citation type="submission" date="2021-06" db="EMBL/GenBank/DDBJ databases">
        <authorList>
            <person name="Kallberg Y."/>
            <person name="Tangrot J."/>
            <person name="Rosling A."/>
        </authorList>
    </citation>
    <scope>NUCLEOTIDE SEQUENCE</scope>
    <source>
        <strain evidence="1">MA453B</strain>
    </source>
</reference>
<dbReference type="EMBL" id="CAJVPY010065911">
    <property type="protein sequence ID" value="CAG8825100.1"/>
    <property type="molecule type" value="Genomic_DNA"/>
</dbReference>
<proteinExistence type="predicted"/>
<organism evidence="1 2">
    <name type="scientific">Dentiscutata erythropus</name>
    <dbReference type="NCBI Taxonomy" id="1348616"/>
    <lineage>
        <taxon>Eukaryota</taxon>
        <taxon>Fungi</taxon>
        <taxon>Fungi incertae sedis</taxon>
        <taxon>Mucoromycota</taxon>
        <taxon>Glomeromycotina</taxon>
        <taxon>Glomeromycetes</taxon>
        <taxon>Diversisporales</taxon>
        <taxon>Gigasporaceae</taxon>
        <taxon>Dentiscutata</taxon>
    </lineage>
</organism>
<gene>
    <name evidence="1" type="ORF">DERYTH_LOCUS27837</name>
</gene>
<accession>A0A9N9PJ47</accession>
<feature type="non-terminal residue" evidence="1">
    <location>
        <position position="1"/>
    </location>
</feature>